<keyword evidence="3 8" id="KW-0813">Transport</keyword>
<protein>
    <recommendedName>
        <fullName evidence="8">Ammonium transporter</fullName>
    </recommendedName>
</protein>
<comment type="similarity">
    <text evidence="2 8">Belongs to the ammonia transporter channel (TC 1.A.11.2) family.</text>
</comment>
<proteinExistence type="inferred from homology"/>
<feature type="transmembrane region" description="Helical" evidence="8">
    <location>
        <begin position="232"/>
        <end position="249"/>
    </location>
</feature>
<evidence type="ECO:0000256" key="8">
    <source>
        <dbReference type="RuleBase" id="RU362002"/>
    </source>
</evidence>
<feature type="transmembrane region" description="Helical" evidence="8">
    <location>
        <begin position="318"/>
        <end position="336"/>
    </location>
</feature>
<keyword evidence="4 8" id="KW-0812">Transmembrane</keyword>
<evidence type="ECO:0000256" key="3">
    <source>
        <dbReference type="ARBA" id="ARBA00022448"/>
    </source>
</evidence>
<dbReference type="Gene3D" id="1.10.3430.10">
    <property type="entry name" value="Ammonium transporter AmtB like domains"/>
    <property type="match status" value="1"/>
</dbReference>
<feature type="domain" description="Ammonium transporter AmtB-like" evidence="10">
    <location>
        <begin position="36"/>
        <end position="433"/>
    </location>
</feature>
<gene>
    <name evidence="11" type="ORF">N5925_11050</name>
</gene>
<dbReference type="InterPro" id="IPR018047">
    <property type="entry name" value="Ammonium_transpt_CS"/>
</dbReference>
<evidence type="ECO:0000256" key="4">
    <source>
        <dbReference type="ARBA" id="ARBA00022692"/>
    </source>
</evidence>
<dbReference type="InterPro" id="IPR029020">
    <property type="entry name" value="Ammonium/urea_transptr"/>
</dbReference>
<dbReference type="PROSITE" id="PS01219">
    <property type="entry name" value="AMMONIUM_TRANSP"/>
    <property type="match status" value="1"/>
</dbReference>
<feature type="signal peptide" evidence="9">
    <location>
        <begin position="1"/>
        <end position="19"/>
    </location>
</feature>
<evidence type="ECO:0000313" key="11">
    <source>
        <dbReference type="EMBL" id="MDD2169093.1"/>
    </source>
</evidence>
<feature type="transmembrane region" description="Helical" evidence="8">
    <location>
        <begin position="348"/>
        <end position="369"/>
    </location>
</feature>
<feature type="transmembrane region" description="Helical" evidence="8">
    <location>
        <begin position="133"/>
        <end position="154"/>
    </location>
</feature>
<dbReference type="AlphaFoldDB" id="A0A084EZ17"/>
<evidence type="ECO:0000256" key="2">
    <source>
        <dbReference type="ARBA" id="ARBA00005887"/>
    </source>
</evidence>
<evidence type="ECO:0000256" key="5">
    <source>
        <dbReference type="ARBA" id="ARBA00022989"/>
    </source>
</evidence>
<dbReference type="InterPro" id="IPR001905">
    <property type="entry name" value="Ammonium_transpt"/>
</dbReference>
<dbReference type="SUPFAM" id="SSF111352">
    <property type="entry name" value="Ammonium transporter"/>
    <property type="match status" value="1"/>
</dbReference>
<evidence type="ECO:0000256" key="7">
    <source>
        <dbReference type="ARBA" id="ARBA00023177"/>
    </source>
</evidence>
<sequence length="435" mass="46114">MKKLSILLGLSLLPTLSHAETSWWQPLSALNSGDTAWVMISAILVLFMTIPGLALFYGGMVRKKNVLSTMMHSFSVTALISVLWITVGYSLAFTEGNAFIGGFDRLFLSGMGLDLAKEMTTIAPNASTIPEAVFMFFQMTFAVISVAIISGAFAERMKYSAMMWFSGLWFLLVYVPTCHWVWGGGFMAEGGVLDYAGGTVVHINAGVAALVAAIVVGKRVGYGKEAMPPHNMVYTLMGTAMLWVGWFGFNAGSAVAANASAGMAMAVTQIAATFGALTWLICEKIAGHRPSALGLASGAVAGLVGITPAAGFVDPQGAIFIGIITAAVCYFAVSVLKHKLGYDDSLDAFGIHGFGGIAGAVLTGIFFNNTIFGGEATVGSQVLTQLKDVVITVLYSGIVSFILLKIIEKITKGLRVERDEEREGLDITIHGERVE</sequence>
<dbReference type="GO" id="GO:0008519">
    <property type="term" value="F:ammonium channel activity"/>
    <property type="evidence" value="ECO:0007669"/>
    <property type="project" value="InterPro"/>
</dbReference>
<dbReference type="InterPro" id="IPR024041">
    <property type="entry name" value="NH4_transpt_AmtB-like_dom"/>
</dbReference>
<evidence type="ECO:0000256" key="1">
    <source>
        <dbReference type="ARBA" id="ARBA00004141"/>
    </source>
</evidence>
<keyword evidence="7 8" id="KW-0924">Ammonia transport</keyword>
<dbReference type="EMBL" id="JAODIR010000093">
    <property type="protein sequence ID" value="MDD2169093.1"/>
    <property type="molecule type" value="Genomic_DNA"/>
</dbReference>
<feature type="transmembrane region" description="Helical" evidence="8">
    <location>
        <begin position="161"/>
        <end position="182"/>
    </location>
</feature>
<comment type="subcellular location">
    <subcellularLocation>
        <location evidence="8">Cell membrane</location>
        <topology evidence="8">Multi-pass membrane protein</topology>
    </subcellularLocation>
    <subcellularLocation>
        <location evidence="1">Membrane</location>
        <topology evidence="1">Multi-pass membrane protein</topology>
    </subcellularLocation>
</comment>
<keyword evidence="9" id="KW-0732">Signal</keyword>
<feature type="transmembrane region" description="Helical" evidence="8">
    <location>
        <begin position="70"/>
        <end position="92"/>
    </location>
</feature>
<dbReference type="NCBIfam" id="TIGR00836">
    <property type="entry name" value="amt"/>
    <property type="match status" value="1"/>
</dbReference>
<feature type="chain" id="PRO_5010903702" description="Ammonium transporter" evidence="9">
    <location>
        <begin position="20"/>
        <end position="435"/>
    </location>
</feature>
<evidence type="ECO:0000259" key="10">
    <source>
        <dbReference type="Pfam" id="PF00909"/>
    </source>
</evidence>
<dbReference type="OrthoDB" id="9816034at2"/>
<feature type="transmembrane region" description="Helical" evidence="8">
    <location>
        <begin position="202"/>
        <end position="220"/>
    </location>
</feature>
<dbReference type="RefSeq" id="WP_021112960.1">
    <property type="nucleotide sequence ID" value="NZ_CBCRUP010000070.1"/>
</dbReference>
<dbReference type="PANTHER" id="PTHR43029:SF10">
    <property type="entry name" value="AMMONIUM TRANSPORTER MEP2"/>
    <property type="match status" value="1"/>
</dbReference>
<organism evidence="11 12">
    <name type="scientific">Glaesserella parasuis</name>
    <name type="common">Haemophilus parasuis</name>
    <dbReference type="NCBI Taxonomy" id="738"/>
    <lineage>
        <taxon>Bacteria</taxon>
        <taxon>Pseudomonadati</taxon>
        <taxon>Pseudomonadota</taxon>
        <taxon>Gammaproteobacteria</taxon>
        <taxon>Pasteurellales</taxon>
        <taxon>Pasteurellaceae</taxon>
        <taxon>Glaesserella</taxon>
    </lineage>
</organism>
<comment type="caution">
    <text evidence="11">The sequence shown here is derived from an EMBL/GenBank/DDBJ whole genome shotgun (WGS) entry which is preliminary data.</text>
</comment>
<accession>A0A084EZ17</accession>
<feature type="transmembrane region" description="Helical" evidence="8">
    <location>
        <begin position="261"/>
        <end position="281"/>
    </location>
</feature>
<evidence type="ECO:0000256" key="6">
    <source>
        <dbReference type="ARBA" id="ARBA00023136"/>
    </source>
</evidence>
<keyword evidence="6 8" id="KW-0472">Membrane</keyword>
<feature type="transmembrane region" description="Helical" evidence="8">
    <location>
        <begin position="35"/>
        <end position="58"/>
    </location>
</feature>
<reference evidence="11" key="1">
    <citation type="submission" date="2022-09" db="EMBL/GenBank/DDBJ databases">
        <title>Molecular characterization of Glaesserella parasuis strains circulating in commercial swine farms using whole-genome sequencing.</title>
        <authorList>
            <person name="Mugabi R."/>
            <person name="Clavijo M."/>
            <person name="Li G."/>
        </authorList>
    </citation>
    <scope>NUCLEOTIDE SEQUENCE</scope>
    <source>
        <strain evidence="11">0435-53</strain>
    </source>
</reference>
<dbReference type="PANTHER" id="PTHR43029">
    <property type="entry name" value="AMMONIUM TRANSPORTER MEP2"/>
    <property type="match status" value="1"/>
</dbReference>
<dbReference type="GO" id="GO:0005886">
    <property type="term" value="C:plasma membrane"/>
    <property type="evidence" value="ECO:0007669"/>
    <property type="project" value="UniProtKB-SubCell"/>
</dbReference>
<evidence type="ECO:0000256" key="9">
    <source>
        <dbReference type="SAM" id="SignalP"/>
    </source>
</evidence>
<dbReference type="Proteomes" id="UP001148834">
    <property type="component" value="Unassembled WGS sequence"/>
</dbReference>
<feature type="transmembrane region" description="Helical" evidence="8">
    <location>
        <begin position="293"/>
        <end position="312"/>
    </location>
</feature>
<evidence type="ECO:0000313" key="12">
    <source>
        <dbReference type="Proteomes" id="UP001148834"/>
    </source>
</evidence>
<keyword evidence="5 8" id="KW-1133">Transmembrane helix</keyword>
<name>A0A084EZ17_GLAPU</name>
<dbReference type="Pfam" id="PF00909">
    <property type="entry name" value="Ammonium_transp"/>
    <property type="match status" value="1"/>
</dbReference>
<feature type="transmembrane region" description="Helical" evidence="8">
    <location>
        <begin position="389"/>
        <end position="407"/>
    </location>
</feature>